<reference evidence="1" key="1">
    <citation type="submission" date="2021-01" db="EMBL/GenBank/DDBJ databases">
        <authorList>
            <consortium name="Genoscope - CEA"/>
            <person name="William W."/>
        </authorList>
    </citation>
    <scope>NUCLEOTIDE SEQUENCE</scope>
</reference>
<organism evidence="1 2">
    <name type="scientific">Paramecium sonneborni</name>
    <dbReference type="NCBI Taxonomy" id="65129"/>
    <lineage>
        <taxon>Eukaryota</taxon>
        <taxon>Sar</taxon>
        <taxon>Alveolata</taxon>
        <taxon>Ciliophora</taxon>
        <taxon>Intramacronucleata</taxon>
        <taxon>Oligohymenophorea</taxon>
        <taxon>Peniculida</taxon>
        <taxon>Parameciidae</taxon>
        <taxon>Paramecium</taxon>
    </lineage>
</organism>
<name>A0A8S1N228_9CILI</name>
<gene>
    <name evidence="1" type="ORF">PSON_ATCC_30995.1.T0480147</name>
</gene>
<dbReference type="EMBL" id="CAJJDN010000048">
    <property type="protein sequence ID" value="CAD8085419.1"/>
    <property type="molecule type" value="Genomic_DNA"/>
</dbReference>
<dbReference type="Proteomes" id="UP000692954">
    <property type="component" value="Unassembled WGS sequence"/>
</dbReference>
<accession>A0A8S1N228</accession>
<protein>
    <submittedName>
        <fullName evidence="1">Uncharacterized protein</fullName>
    </submittedName>
</protein>
<comment type="caution">
    <text evidence="1">The sequence shown here is derived from an EMBL/GenBank/DDBJ whole genome shotgun (WGS) entry which is preliminary data.</text>
</comment>
<evidence type="ECO:0000313" key="2">
    <source>
        <dbReference type="Proteomes" id="UP000692954"/>
    </source>
</evidence>
<sequence>MDSQIQNKRNFIFLTQYWQQIWEHKLQLIEVYSESVKNLSQFGKKVLTRLLLTVNQSILNQFNKKSQKLIKIQWLRQFYHIQVKKQSQILQKARLQIFIGLKIFHIHQQLRILLRNHFYFLSIILVQKIIVGSIDTFQLQNSTHQCYYQSNEFERQIIFFENKSGFGFIKLSFTSILQTWSIQNRLFLNFSLIW</sequence>
<evidence type="ECO:0000313" key="1">
    <source>
        <dbReference type="EMBL" id="CAD8085419.1"/>
    </source>
</evidence>
<dbReference type="AlphaFoldDB" id="A0A8S1N228"/>
<proteinExistence type="predicted"/>
<keyword evidence="2" id="KW-1185">Reference proteome</keyword>